<dbReference type="GO" id="GO:0003729">
    <property type="term" value="F:mRNA binding"/>
    <property type="evidence" value="ECO:0007669"/>
    <property type="project" value="TreeGrafter"/>
</dbReference>
<evidence type="ECO:0008006" key="8">
    <source>
        <dbReference type="Google" id="ProtNLM"/>
    </source>
</evidence>
<name>A0A7S2SJ60_9STRA</name>
<keyword evidence="1" id="KW-0479">Metal-binding</keyword>
<dbReference type="Pfam" id="PF03828">
    <property type="entry name" value="PAP_assoc"/>
    <property type="match status" value="1"/>
</dbReference>
<evidence type="ECO:0000256" key="3">
    <source>
        <dbReference type="SAM" id="Coils"/>
    </source>
</evidence>
<dbReference type="EMBL" id="HBHJ01023403">
    <property type="protein sequence ID" value="CAD9701595.1"/>
    <property type="molecule type" value="Transcribed_RNA"/>
</dbReference>
<feature type="region of interest" description="Disordered" evidence="4">
    <location>
        <begin position="975"/>
        <end position="1013"/>
    </location>
</feature>
<dbReference type="SUPFAM" id="SSF81301">
    <property type="entry name" value="Nucleotidyltransferase"/>
    <property type="match status" value="1"/>
</dbReference>
<dbReference type="InterPro" id="IPR054708">
    <property type="entry name" value="MTPAP-like_central"/>
</dbReference>
<feature type="compositionally biased region" description="Low complexity" evidence="4">
    <location>
        <begin position="837"/>
        <end position="861"/>
    </location>
</feature>
<evidence type="ECO:0000256" key="4">
    <source>
        <dbReference type="SAM" id="MobiDB-lite"/>
    </source>
</evidence>
<feature type="compositionally biased region" description="Pro residues" evidence="4">
    <location>
        <begin position="718"/>
        <end position="728"/>
    </location>
</feature>
<dbReference type="GO" id="GO:0046872">
    <property type="term" value="F:metal ion binding"/>
    <property type="evidence" value="ECO:0007669"/>
    <property type="project" value="UniProtKB-KW"/>
</dbReference>
<dbReference type="PANTHER" id="PTHR23092">
    <property type="entry name" value="POLY(A) RNA POLYMERASE"/>
    <property type="match status" value="1"/>
</dbReference>
<feature type="compositionally biased region" description="Low complexity" evidence="4">
    <location>
        <begin position="735"/>
        <end position="745"/>
    </location>
</feature>
<evidence type="ECO:0000259" key="6">
    <source>
        <dbReference type="Pfam" id="PF22600"/>
    </source>
</evidence>
<feature type="region of interest" description="Disordered" evidence="4">
    <location>
        <begin position="291"/>
        <end position="320"/>
    </location>
</feature>
<feature type="domain" description="PAP-associated" evidence="5">
    <location>
        <begin position="895"/>
        <end position="949"/>
    </location>
</feature>
<feature type="region of interest" description="Disordered" evidence="4">
    <location>
        <begin position="632"/>
        <end position="756"/>
    </location>
</feature>
<feature type="compositionally biased region" description="Pro residues" evidence="4">
    <location>
        <begin position="986"/>
        <end position="995"/>
    </location>
</feature>
<dbReference type="InterPro" id="IPR043519">
    <property type="entry name" value="NT_sf"/>
</dbReference>
<dbReference type="Gene3D" id="1.10.1410.10">
    <property type="match status" value="2"/>
</dbReference>
<gene>
    <name evidence="7" type="ORF">RMAR1173_LOCUS15404</name>
</gene>
<sequence>MAPKGFPFQTAGEGLQLPAANETALWCGLEDVEMIGEGFGLRGLDEYLQLLAEPIPMAYDGTISPLSDEDADITALNIAERARWQRWVVEAAEVERKRRMAALEEIQREEDAERSARRQWAMQAIAAEHRDRISEQFLVAMTNAGWVSGEFGDENDAYDIVCPYCHLGCPAVFPLRELDVHFKTCSFARQIEQAEEEAMRDQTEEWNQDYEVACPNAVIGCTHSCSRSALNRHLAECPYGGAVSRETELKEREKWWKLVELEAEQERYRRIQEAQLLALDEIEDERVGGRLQADGGRLNGAEPPRGQLAEANQDGGGPERSALDILREMQKSRLGGYHHRRSSLTAAVVAEQIQDTFNALESQIQGFATECDEFERVKKPSCERILERLQTVVKTLWPNGTAHAYGSFKTRLLGRRSDLDVVVCWDMTTGDYETSLGVGVRTMSPCYCVQRLAAHLRSERDWIRVKKVLDRGRVPIIKAVGYDGDEEIEVDLSMHSQSHTGITSTAFVSELVASLPPLRPLTLVLKELVAQHQLDDPYLGGISSYALVLMVSYFLFQRRRTVTVAATTRPTDPAPLPGDTRTVPLPTHGDWFQVAKDSLPFESAARITPSILSSPSTTLSFNASNVRGSDPNRVAPCFVPPAHSDQLHSGTDEAPSRLPARRRTSVTRSLPDRSWVREPAADLEPPPPVAEAGHREPGAAAAPAAREPADPDHLTRQPQPPSTPPLVPPLRREISSPSPTTTSSPVQSYSHAHSVSVGRRKAHVVLLRGLSSNVVTDAVRHPSLGHIARRIPNLSLPRRAPASGSPGSPGRTSSMSPSGYRLTSPPGSPLLEPHSPQASSSAATSASQQKAEGDARAAPAAGREDDATSAFRQRSTSLDAVPRRVRAAAPLPRENLGELLVDFLRFWGSEFKAGDEGFSVRHGGFRFSLFGTLPHPQASDPVVIEDPINVITNVGRTCYKFTQLQRLFASAHSRLRDGLLRNPRPRTTPTPPTPPMGQDASQPTSPSLRAGSPDAVCADPVLVAPGVLDGKPLELGTGGGGVGDRDARVPDAQAAPAPAPSTVPSLLQSILSSHTLLCTEDGEGEGE</sequence>
<feature type="region of interest" description="Disordered" evidence="4">
    <location>
        <begin position="790"/>
        <end position="876"/>
    </location>
</feature>
<dbReference type="GO" id="GO:0043634">
    <property type="term" value="P:polyadenylation-dependent ncRNA catabolic process"/>
    <property type="evidence" value="ECO:0007669"/>
    <property type="project" value="TreeGrafter"/>
</dbReference>
<reference evidence="7" key="1">
    <citation type="submission" date="2021-01" db="EMBL/GenBank/DDBJ databases">
        <authorList>
            <person name="Corre E."/>
            <person name="Pelletier E."/>
            <person name="Niang G."/>
            <person name="Scheremetjew M."/>
            <person name="Finn R."/>
            <person name="Kale V."/>
            <person name="Holt S."/>
            <person name="Cochrane G."/>
            <person name="Meng A."/>
            <person name="Brown T."/>
            <person name="Cohen L."/>
        </authorList>
    </citation>
    <scope>NUCLEOTIDE SEQUENCE</scope>
    <source>
        <strain evidence="7">CCMP1243</strain>
    </source>
</reference>
<dbReference type="AlphaFoldDB" id="A0A7S2SJ60"/>
<dbReference type="GO" id="GO:0031499">
    <property type="term" value="C:TRAMP complex"/>
    <property type="evidence" value="ECO:0007669"/>
    <property type="project" value="TreeGrafter"/>
</dbReference>
<feature type="domain" description="Poly(A) RNA polymerase mitochondrial-like central palm" evidence="6">
    <location>
        <begin position="383"/>
        <end position="505"/>
    </location>
</feature>
<organism evidence="7">
    <name type="scientific">Rhizochromulina marina</name>
    <dbReference type="NCBI Taxonomy" id="1034831"/>
    <lineage>
        <taxon>Eukaryota</taxon>
        <taxon>Sar</taxon>
        <taxon>Stramenopiles</taxon>
        <taxon>Ochrophyta</taxon>
        <taxon>Dictyochophyceae</taxon>
        <taxon>Rhizochromulinales</taxon>
        <taxon>Rhizochromulina</taxon>
    </lineage>
</organism>
<evidence type="ECO:0000256" key="1">
    <source>
        <dbReference type="ARBA" id="ARBA00022723"/>
    </source>
</evidence>
<dbReference type="CDD" id="cd05402">
    <property type="entry name" value="NT_PAP_TUTase"/>
    <property type="match status" value="1"/>
</dbReference>
<proteinExistence type="predicted"/>
<dbReference type="GO" id="GO:0005730">
    <property type="term" value="C:nucleolus"/>
    <property type="evidence" value="ECO:0007669"/>
    <property type="project" value="TreeGrafter"/>
</dbReference>
<dbReference type="SUPFAM" id="SSF81631">
    <property type="entry name" value="PAP/OAS1 substrate-binding domain"/>
    <property type="match status" value="1"/>
</dbReference>
<feature type="compositionally biased region" description="Low complexity" evidence="4">
    <location>
        <begin position="797"/>
        <end position="819"/>
    </location>
</feature>
<dbReference type="GO" id="GO:0031123">
    <property type="term" value="P:RNA 3'-end processing"/>
    <property type="evidence" value="ECO:0007669"/>
    <property type="project" value="TreeGrafter"/>
</dbReference>
<dbReference type="GO" id="GO:1990817">
    <property type="term" value="F:poly(A) RNA polymerase activity"/>
    <property type="evidence" value="ECO:0007669"/>
    <property type="project" value="InterPro"/>
</dbReference>
<protein>
    <recommendedName>
        <fullName evidence="8">Polymerase nucleotidyl transferase domain-containing protein</fullName>
    </recommendedName>
</protein>
<dbReference type="Pfam" id="PF22600">
    <property type="entry name" value="MTPAP-like_central"/>
    <property type="match status" value="1"/>
</dbReference>
<feature type="coiled-coil region" evidence="3">
    <location>
        <begin position="89"/>
        <end position="119"/>
    </location>
</feature>
<dbReference type="InterPro" id="IPR045862">
    <property type="entry name" value="Trf4-like"/>
</dbReference>
<keyword evidence="2" id="KW-0460">Magnesium</keyword>
<keyword evidence="3" id="KW-0175">Coiled coil</keyword>
<dbReference type="InterPro" id="IPR002058">
    <property type="entry name" value="PAP_assoc"/>
</dbReference>
<evidence type="ECO:0000259" key="5">
    <source>
        <dbReference type="Pfam" id="PF03828"/>
    </source>
</evidence>
<dbReference type="PANTHER" id="PTHR23092:SF15">
    <property type="entry name" value="INACTIVE NON-CANONICAL POLY(A) RNA POLYMERASE PROTEIN TRF4-2-RELATED"/>
    <property type="match status" value="1"/>
</dbReference>
<feature type="region of interest" description="Disordered" evidence="4">
    <location>
        <begin position="1028"/>
        <end position="1063"/>
    </location>
</feature>
<dbReference type="Gene3D" id="3.30.460.10">
    <property type="entry name" value="Beta Polymerase, domain 2"/>
    <property type="match status" value="1"/>
</dbReference>
<evidence type="ECO:0000313" key="7">
    <source>
        <dbReference type="EMBL" id="CAD9701595.1"/>
    </source>
</evidence>
<accession>A0A7S2SJ60</accession>
<feature type="compositionally biased region" description="Basic and acidic residues" evidence="4">
    <location>
        <begin position="670"/>
        <end position="680"/>
    </location>
</feature>
<evidence type="ECO:0000256" key="2">
    <source>
        <dbReference type="ARBA" id="ARBA00022842"/>
    </source>
</evidence>